<name>A0A4R8DHM0_9BACT</name>
<dbReference type="NCBIfam" id="TIGR04057">
    <property type="entry name" value="SusC_RagA_signa"/>
    <property type="match status" value="1"/>
</dbReference>
<organism evidence="2 3">
    <name type="scientific">Dinghuibacter silviterrae</name>
    <dbReference type="NCBI Taxonomy" id="1539049"/>
    <lineage>
        <taxon>Bacteria</taxon>
        <taxon>Pseudomonadati</taxon>
        <taxon>Bacteroidota</taxon>
        <taxon>Chitinophagia</taxon>
        <taxon>Chitinophagales</taxon>
        <taxon>Chitinophagaceae</taxon>
        <taxon>Dinghuibacter</taxon>
    </lineage>
</organism>
<protein>
    <submittedName>
        <fullName evidence="2">TonB-linked SusC/RagA family outer membrane protein</fullName>
    </submittedName>
</protein>
<dbReference type="Pfam" id="PF07715">
    <property type="entry name" value="Plug"/>
    <property type="match status" value="1"/>
</dbReference>
<dbReference type="EMBL" id="SODV01000002">
    <property type="protein sequence ID" value="TDW96744.1"/>
    <property type="molecule type" value="Genomic_DNA"/>
</dbReference>
<dbReference type="Gene3D" id="2.60.40.1120">
    <property type="entry name" value="Carboxypeptidase-like, regulatory domain"/>
    <property type="match status" value="1"/>
</dbReference>
<comment type="caution">
    <text evidence="2">The sequence shown here is derived from an EMBL/GenBank/DDBJ whole genome shotgun (WGS) entry which is preliminary data.</text>
</comment>
<dbReference type="InterPro" id="IPR023996">
    <property type="entry name" value="TonB-dep_OMP_SusC/RagA"/>
</dbReference>
<evidence type="ECO:0000313" key="2">
    <source>
        <dbReference type="EMBL" id="TDW96744.1"/>
    </source>
</evidence>
<dbReference type="Gene3D" id="2.170.130.10">
    <property type="entry name" value="TonB-dependent receptor, plug domain"/>
    <property type="match status" value="1"/>
</dbReference>
<feature type="domain" description="TonB-dependent receptor plug" evidence="1">
    <location>
        <begin position="233"/>
        <end position="334"/>
    </location>
</feature>
<dbReference type="Pfam" id="PF13715">
    <property type="entry name" value="CarbopepD_reg_2"/>
    <property type="match status" value="1"/>
</dbReference>
<dbReference type="AlphaFoldDB" id="A0A4R8DHM0"/>
<dbReference type="SUPFAM" id="SSF56935">
    <property type="entry name" value="Porins"/>
    <property type="match status" value="1"/>
</dbReference>
<gene>
    <name evidence="2" type="ORF">EDB95_4580</name>
</gene>
<reference evidence="2 3" key="1">
    <citation type="submission" date="2019-03" db="EMBL/GenBank/DDBJ databases">
        <title>Genomic Encyclopedia of Type Strains, Phase IV (KMG-IV): sequencing the most valuable type-strain genomes for metagenomic binning, comparative biology and taxonomic classification.</title>
        <authorList>
            <person name="Goeker M."/>
        </authorList>
    </citation>
    <scope>NUCLEOTIDE SEQUENCE [LARGE SCALE GENOMIC DNA]</scope>
    <source>
        <strain evidence="2 3">DSM 100059</strain>
    </source>
</reference>
<dbReference type="NCBIfam" id="TIGR04056">
    <property type="entry name" value="OMP_RagA_SusC"/>
    <property type="match status" value="1"/>
</dbReference>
<dbReference type="InterPro" id="IPR012910">
    <property type="entry name" value="Plug_dom"/>
</dbReference>
<proteinExistence type="predicted"/>
<dbReference type="InterPro" id="IPR037066">
    <property type="entry name" value="Plug_dom_sf"/>
</dbReference>
<dbReference type="OrthoDB" id="601197at2"/>
<keyword evidence="3" id="KW-1185">Reference proteome</keyword>
<evidence type="ECO:0000313" key="3">
    <source>
        <dbReference type="Proteomes" id="UP000294498"/>
    </source>
</evidence>
<dbReference type="InterPro" id="IPR008969">
    <property type="entry name" value="CarboxyPept-like_regulatory"/>
</dbReference>
<accession>A0A4R8DHM0</accession>
<dbReference type="Gene3D" id="3.55.50.30">
    <property type="match status" value="1"/>
</dbReference>
<dbReference type="SUPFAM" id="SSF49464">
    <property type="entry name" value="Carboxypeptidase regulatory domain-like"/>
    <property type="match status" value="1"/>
</dbReference>
<dbReference type="RefSeq" id="WP_133997723.1">
    <property type="nucleotide sequence ID" value="NZ_SODV01000002.1"/>
</dbReference>
<sequence length="1133" mass="124167">MLFPKTRPQGPSGTSFVPTKTVAKTLLTLFSLLLSSSLLLASGLEGQDLQKAKISLDIHAKSLEFVFREIEKETDFRFAYRPEELAGFTDVTIRANHRSLEEVLHELLTPRGLGFQQKNNYILVGLLPAGGAPEHADVRITGTVHDQLNTPLAGVTVQNLRTGKATATNAKGTFVIEGSPGDSLRFTSVGYGALTQVLRESLVLDITLTPSAGNLEEVVMVAYGKQKKISLVGAQSTVDVGELKQPVANVGTMLAGRIAGIVQVQRSGQPGADGADIWIRGLATFAANGATPLVLIDGVERAIDNIDPQDIASFSVLKDAVSTSVYGLRGANGVILIKTKSGVAGKTKIDVNYNEGVTAFTRLPQMVDGITYMNLANEANVTRGGTALYSAQTIANTQDNKDPLLYPNVNWFKAVFNPTASNRRLNLSATGGSANARYYTSVAYYDESGFFKTDGLEQYNATTRYQRYNFTSNLDLSVTKTTKVELGVQGYISNVNYPGNSPSDIFGQAVTVSPVAYPIMYPGGFVPGRNPNGGEQNPYAMATQSGYVNTFNNQVYSNIRATQDLGFWLRGLSFTSMFSFDVFNQQQISRTKRKSTYIIDPNNPYNPDGTPNLNLVYQSPNTSLGFSNANAGNRRIYTETALNYERLFADKHDVSAMLLYNQSDYDNAFPGDFTSSIPYRSRGLAGRATYGYLSRYFAEFDFGYNGSENFAPARRYGFFPSYGVGWVVSNEHFFKPLSGALSYLKFRWSDGLLGDQGGINRFAYLTILNNQNQPGYTYGNNGQNGIGGTEVTTYGVNVGWAKSRKMDLGMELRTFKSMVSLTVDLFKEHRTDIFLQRQSVPDFVGLYNNPYGNLGIVDNKGIDATVEVPDIAIGKVHLNLRGTATYAANKVIENDQPNQPYPWLNQRGASVLAQWGYVAEGLFTSQDEINKSAVPFDKSTVMPGDIKYKDMNGDGTINAYDMVKISDGDVPYLTWGGGFNLTWKQFNLGSFFEGTGHASRIINGTGIIPFNADGGVDNVYADATNRWTEANPNPNAAYPRLAYGSDKNQNNALYSTYWKRDVGFIRLKTAELGYTLPRGTLKRFGVTNARIYFNGVNLLTFSKFKLWDPELNTGNGTNYPIVKTYSLGANLSF</sequence>
<evidence type="ECO:0000259" key="1">
    <source>
        <dbReference type="Pfam" id="PF07715"/>
    </source>
</evidence>
<dbReference type="InterPro" id="IPR023997">
    <property type="entry name" value="TonB-dep_OMP_SusC/RagA_CS"/>
</dbReference>
<dbReference type="Proteomes" id="UP000294498">
    <property type="component" value="Unassembled WGS sequence"/>
</dbReference>
<dbReference type="FunFam" id="2.170.130.10:FF:000003">
    <property type="entry name" value="SusC/RagA family TonB-linked outer membrane protein"/>
    <property type="match status" value="1"/>
</dbReference>